<keyword evidence="3" id="KW-1185">Reference proteome</keyword>
<evidence type="ECO:0000313" key="2">
    <source>
        <dbReference type="EMBL" id="GAT57067.1"/>
    </source>
</evidence>
<gene>
    <name evidence="2" type="ORF">MCHLO_13648</name>
</gene>
<sequence length="176" mass="18800">MALNTFNYDAEYPIWTVSNPTPSTSTSASSSSRTELLGLQLQQRQQELEMQNDHRSRNGGHSSPSSGGERSPTYYPALNGGPPPQLPYTAAPPMGSTPRYSQGTPYPDLSLSVAPGPTAESLGVEHVQQQSPSDVDPRSPGALEPTVSLSQLLAGSEYAPPDPHPPSRSSRDRGTW</sequence>
<feature type="region of interest" description="Disordered" evidence="1">
    <location>
        <begin position="12"/>
        <end position="176"/>
    </location>
</feature>
<proteinExistence type="predicted"/>
<accession>A0ABQ0M2J5</accession>
<evidence type="ECO:0000256" key="1">
    <source>
        <dbReference type="SAM" id="MobiDB-lite"/>
    </source>
</evidence>
<evidence type="ECO:0000313" key="3">
    <source>
        <dbReference type="Proteomes" id="UP000815677"/>
    </source>
</evidence>
<feature type="compositionally biased region" description="Polar residues" evidence="1">
    <location>
        <begin position="59"/>
        <end position="68"/>
    </location>
</feature>
<reference evidence="2" key="1">
    <citation type="submission" date="2014-09" db="EMBL/GenBank/DDBJ databases">
        <title>Genome sequence of the luminous mushroom Mycena chlorophos for searching fungal bioluminescence genes.</title>
        <authorList>
            <person name="Tanaka Y."/>
            <person name="Kasuga D."/>
            <person name="Oba Y."/>
            <person name="Hase S."/>
            <person name="Sato K."/>
            <person name="Oba Y."/>
            <person name="Sakakibara Y."/>
        </authorList>
    </citation>
    <scope>NUCLEOTIDE SEQUENCE</scope>
</reference>
<feature type="compositionally biased region" description="Low complexity" evidence="1">
    <location>
        <begin position="16"/>
        <end position="49"/>
    </location>
</feature>
<dbReference type="Proteomes" id="UP000815677">
    <property type="component" value="Unassembled WGS sequence"/>
</dbReference>
<dbReference type="EMBL" id="DF849384">
    <property type="protein sequence ID" value="GAT57067.1"/>
    <property type="molecule type" value="Genomic_DNA"/>
</dbReference>
<name>A0ABQ0M2J5_MYCCL</name>
<organism evidence="2 3">
    <name type="scientific">Mycena chlorophos</name>
    <name type="common">Agaric fungus</name>
    <name type="synonym">Agaricus chlorophos</name>
    <dbReference type="NCBI Taxonomy" id="658473"/>
    <lineage>
        <taxon>Eukaryota</taxon>
        <taxon>Fungi</taxon>
        <taxon>Dikarya</taxon>
        <taxon>Basidiomycota</taxon>
        <taxon>Agaricomycotina</taxon>
        <taxon>Agaricomycetes</taxon>
        <taxon>Agaricomycetidae</taxon>
        <taxon>Agaricales</taxon>
        <taxon>Marasmiineae</taxon>
        <taxon>Mycenaceae</taxon>
        <taxon>Mycena</taxon>
    </lineage>
</organism>
<protein>
    <submittedName>
        <fullName evidence="2">Uncharacterized protein</fullName>
    </submittedName>
</protein>